<feature type="compositionally biased region" description="Polar residues" evidence="2">
    <location>
        <begin position="269"/>
        <end position="279"/>
    </location>
</feature>
<feature type="compositionally biased region" description="Low complexity" evidence="2">
    <location>
        <begin position="407"/>
        <end position="429"/>
    </location>
</feature>
<feature type="region of interest" description="Disordered" evidence="2">
    <location>
        <begin position="164"/>
        <end position="291"/>
    </location>
</feature>
<protein>
    <submittedName>
        <fullName evidence="4">Uu.00g019800.m01.CDS01</fullName>
    </submittedName>
</protein>
<dbReference type="SUPFAM" id="SSF57701">
    <property type="entry name" value="Zn2/Cys6 DNA-binding domain"/>
    <property type="match status" value="1"/>
</dbReference>
<dbReference type="PROSITE" id="PS50048">
    <property type="entry name" value="ZN2_CY6_FUNGAL_2"/>
    <property type="match status" value="1"/>
</dbReference>
<feature type="region of interest" description="Disordered" evidence="2">
    <location>
        <begin position="74"/>
        <end position="112"/>
    </location>
</feature>
<name>A0AAI8VZD6_9PEZI</name>
<gene>
    <name evidence="4" type="ORF">KHLLAP_LOCUS14329</name>
</gene>
<evidence type="ECO:0000313" key="5">
    <source>
        <dbReference type="Proteomes" id="UP001295740"/>
    </source>
</evidence>
<proteinExistence type="predicted"/>
<dbReference type="AlphaFoldDB" id="A0AAI8VZD6"/>
<keyword evidence="5" id="KW-1185">Reference proteome</keyword>
<evidence type="ECO:0000256" key="1">
    <source>
        <dbReference type="ARBA" id="ARBA00023242"/>
    </source>
</evidence>
<reference evidence="4" key="1">
    <citation type="submission" date="2023-10" db="EMBL/GenBank/DDBJ databases">
        <authorList>
            <person name="Hackl T."/>
        </authorList>
    </citation>
    <scope>NUCLEOTIDE SEQUENCE</scope>
</reference>
<organism evidence="4 5">
    <name type="scientific">Anthostomella pinea</name>
    <dbReference type="NCBI Taxonomy" id="933095"/>
    <lineage>
        <taxon>Eukaryota</taxon>
        <taxon>Fungi</taxon>
        <taxon>Dikarya</taxon>
        <taxon>Ascomycota</taxon>
        <taxon>Pezizomycotina</taxon>
        <taxon>Sordariomycetes</taxon>
        <taxon>Xylariomycetidae</taxon>
        <taxon>Xylariales</taxon>
        <taxon>Xylariaceae</taxon>
        <taxon>Anthostomella</taxon>
    </lineage>
</organism>
<sequence>MSYQYPPSHNGAEMDMSHHSYMSGYPTPTTSSLEVRPALQLHPAQQLPPPPTPLSALFPPLAYPALASARMPLAQRRESLSRASKLKRSVSTPNVRPQGMNDSDSLSLHGEKKRNKLGYHRTSIACGNCRKRKIRCQPRNGDIQNRCEQCIRLKKDCNFYPVDQQPPPAALPRPGVVRSSAVGGGKLASTSASESGHPADGQQHHQQPYHQLASMPSIHSMGPPPTKQEQYPVKQDSYHEEQHKTSSKSSGSRTFGYGQGMASWAPTVAETSSPSTAKGSSGGDMINSSWRNYPQRSPVTPGYSPYAAQPSSATWPAAAAPLGTPVPVPAAATSRPEDGWSAYHPAAAAPTRSLSYDGEQHASQQQYVATTSSRPSYDRRASMASSSDLYHHSPISTTKMEGGVAGGAAPSASYGAWQQQQQPYQGWYGDSSGQPVVSSGAEHPAQVYYGR</sequence>
<dbReference type="InterPro" id="IPR036864">
    <property type="entry name" value="Zn2-C6_fun-type_DNA-bd_sf"/>
</dbReference>
<evidence type="ECO:0000259" key="3">
    <source>
        <dbReference type="PROSITE" id="PS50048"/>
    </source>
</evidence>
<evidence type="ECO:0000256" key="2">
    <source>
        <dbReference type="SAM" id="MobiDB-lite"/>
    </source>
</evidence>
<feature type="compositionally biased region" description="Polar residues" evidence="2">
    <location>
        <begin position="361"/>
        <end position="375"/>
    </location>
</feature>
<feature type="compositionally biased region" description="Polar residues" evidence="2">
    <location>
        <begin position="89"/>
        <end position="106"/>
    </location>
</feature>
<feature type="compositionally biased region" description="Polar residues" evidence="2">
    <location>
        <begin position="383"/>
        <end position="399"/>
    </location>
</feature>
<dbReference type="Gene3D" id="4.10.240.10">
    <property type="entry name" value="Zn(2)-C6 fungal-type DNA-binding domain"/>
    <property type="match status" value="1"/>
</dbReference>
<dbReference type="Proteomes" id="UP001295740">
    <property type="component" value="Unassembled WGS sequence"/>
</dbReference>
<dbReference type="SMART" id="SM00066">
    <property type="entry name" value="GAL4"/>
    <property type="match status" value="1"/>
</dbReference>
<keyword evidence="1" id="KW-0539">Nucleus</keyword>
<comment type="caution">
    <text evidence="4">The sequence shown here is derived from an EMBL/GenBank/DDBJ whole genome shotgun (WGS) entry which is preliminary data.</text>
</comment>
<dbReference type="CDD" id="cd00067">
    <property type="entry name" value="GAL4"/>
    <property type="match status" value="1"/>
</dbReference>
<dbReference type="EMBL" id="CAUWAG010000020">
    <property type="protein sequence ID" value="CAJ2513861.1"/>
    <property type="molecule type" value="Genomic_DNA"/>
</dbReference>
<dbReference type="GO" id="GO:0008270">
    <property type="term" value="F:zinc ion binding"/>
    <property type="evidence" value="ECO:0007669"/>
    <property type="project" value="InterPro"/>
</dbReference>
<feature type="region of interest" description="Disordered" evidence="2">
    <location>
        <begin position="355"/>
        <end position="451"/>
    </location>
</feature>
<feature type="domain" description="Zn(2)-C6 fungal-type" evidence="3">
    <location>
        <begin position="125"/>
        <end position="159"/>
    </location>
</feature>
<dbReference type="PROSITE" id="PS00463">
    <property type="entry name" value="ZN2_CY6_FUNGAL_1"/>
    <property type="match status" value="1"/>
</dbReference>
<accession>A0AAI8VZD6</accession>
<dbReference type="InterPro" id="IPR001138">
    <property type="entry name" value="Zn2Cys6_DnaBD"/>
</dbReference>
<evidence type="ECO:0000313" key="4">
    <source>
        <dbReference type="EMBL" id="CAJ2513861.1"/>
    </source>
</evidence>
<dbReference type="GO" id="GO:0000981">
    <property type="term" value="F:DNA-binding transcription factor activity, RNA polymerase II-specific"/>
    <property type="evidence" value="ECO:0007669"/>
    <property type="project" value="InterPro"/>
</dbReference>
<dbReference type="Pfam" id="PF00172">
    <property type="entry name" value="Zn_clus"/>
    <property type="match status" value="1"/>
</dbReference>
<feature type="region of interest" description="Disordered" evidence="2">
    <location>
        <begin position="1"/>
        <end position="31"/>
    </location>
</feature>